<keyword evidence="3" id="KW-0238">DNA-binding</keyword>
<keyword evidence="4" id="KW-0804">Transcription</keyword>
<dbReference type="Proteomes" id="UP000000374">
    <property type="component" value="Chromosome"/>
</dbReference>
<dbReference type="EMBL" id="CP000542">
    <property type="protein sequence ID" value="ABM58201.1"/>
    <property type="molecule type" value="Genomic_DNA"/>
</dbReference>
<dbReference type="STRING" id="391735.Veis_2456"/>
<dbReference type="SUPFAM" id="SSF53850">
    <property type="entry name" value="Periplasmic binding protein-like II"/>
    <property type="match status" value="1"/>
</dbReference>
<feature type="compositionally biased region" description="Pro residues" evidence="5">
    <location>
        <begin position="307"/>
        <end position="318"/>
    </location>
</feature>
<dbReference type="InterPro" id="IPR036390">
    <property type="entry name" value="WH_DNA-bd_sf"/>
</dbReference>
<dbReference type="Pfam" id="PF03466">
    <property type="entry name" value="LysR_substrate"/>
    <property type="match status" value="1"/>
</dbReference>
<evidence type="ECO:0000256" key="5">
    <source>
        <dbReference type="SAM" id="MobiDB-lite"/>
    </source>
</evidence>
<feature type="domain" description="HTH lysR-type" evidence="6">
    <location>
        <begin position="15"/>
        <end position="70"/>
    </location>
</feature>
<evidence type="ECO:0000256" key="3">
    <source>
        <dbReference type="ARBA" id="ARBA00023125"/>
    </source>
</evidence>
<evidence type="ECO:0000313" key="8">
    <source>
        <dbReference type="Proteomes" id="UP000000374"/>
    </source>
</evidence>
<reference evidence="8" key="1">
    <citation type="submission" date="2006-12" db="EMBL/GenBank/DDBJ databases">
        <title>Complete sequence of chromosome 1 of Verminephrobacter eiseniae EF01-2.</title>
        <authorList>
            <person name="Copeland A."/>
            <person name="Lucas S."/>
            <person name="Lapidus A."/>
            <person name="Barry K."/>
            <person name="Detter J.C."/>
            <person name="Glavina del Rio T."/>
            <person name="Dalin E."/>
            <person name="Tice H."/>
            <person name="Pitluck S."/>
            <person name="Chertkov O."/>
            <person name="Brettin T."/>
            <person name="Bruce D."/>
            <person name="Han C."/>
            <person name="Tapia R."/>
            <person name="Gilna P."/>
            <person name="Schmutz J."/>
            <person name="Larimer F."/>
            <person name="Land M."/>
            <person name="Hauser L."/>
            <person name="Kyrpides N."/>
            <person name="Kim E."/>
            <person name="Stahl D."/>
            <person name="Richardson P."/>
        </authorList>
    </citation>
    <scope>NUCLEOTIDE SEQUENCE [LARGE SCALE GENOMIC DNA]</scope>
    <source>
        <strain evidence="8">EF01-2</strain>
    </source>
</reference>
<comment type="similarity">
    <text evidence="1">Belongs to the LysR transcriptional regulatory family.</text>
</comment>
<accession>A1WKP4</accession>
<keyword evidence="8" id="KW-1185">Reference proteome</keyword>
<dbReference type="HOGENOM" id="CLU_039613_37_0_4"/>
<dbReference type="KEGG" id="vei:Veis_2456"/>
<dbReference type="PANTHER" id="PTHR30537:SF74">
    <property type="entry name" value="HTH-TYPE TRANSCRIPTIONAL REGULATOR TRPI"/>
    <property type="match status" value="1"/>
</dbReference>
<evidence type="ECO:0000256" key="4">
    <source>
        <dbReference type="ARBA" id="ARBA00023163"/>
    </source>
</evidence>
<gene>
    <name evidence="7" type="ordered locus">Veis_2456</name>
</gene>
<dbReference type="AlphaFoldDB" id="A1WKP4"/>
<dbReference type="GO" id="GO:0003700">
    <property type="term" value="F:DNA-binding transcription factor activity"/>
    <property type="evidence" value="ECO:0007669"/>
    <property type="project" value="InterPro"/>
</dbReference>
<sequence length="318" mass="35236">MHLPWQAMRKNLHHLNALRSFEAAARQLSFTNAAHELCVTQAAISHQIRALEQSLGTQLFERRPRQVRLTVAGEQLLAVLSDSFDGIERVLASLGNPQVSTLQLAVTPTFSSKWLMPRLPRFIDRHPDIELHLHHTAQADVLTRGQVDMAVIWTTRPPPRLWARRLFGTALTPVCSPALERPEHPLSQPSAVCHYPLLHEDGPQDWQRWLTHVGLSVRATRRGLVIDDSNALLTAAMAGRGIALGRLALIADDLRSGRLVRPFAQTIEAEGAYWLIAQPSMVAQPRFQSLAQFLMDSQGDPDAAPAQPEPASPPPSTT</sequence>
<dbReference type="eggNOG" id="COG0583">
    <property type="taxonomic scope" value="Bacteria"/>
</dbReference>
<evidence type="ECO:0000259" key="6">
    <source>
        <dbReference type="PROSITE" id="PS50931"/>
    </source>
</evidence>
<dbReference type="InterPro" id="IPR000847">
    <property type="entry name" value="LysR_HTH_N"/>
</dbReference>
<dbReference type="PANTHER" id="PTHR30537">
    <property type="entry name" value="HTH-TYPE TRANSCRIPTIONAL REGULATOR"/>
    <property type="match status" value="1"/>
</dbReference>
<dbReference type="GO" id="GO:0043565">
    <property type="term" value="F:sequence-specific DNA binding"/>
    <property type="evidence" value="ECO:0007669"/>
    <property type="project" value="TreeGrafter"/>
</dbReference>
<dbReference type="InterPro" id="IPR036388">
    <property type="entry name" value="WH-like_DNA-bd_sf"/>
</dbReference>
<organism evidence="7 8">
    <name type="scientific">Verminephrobacter eiseniae (strain EF01-2)</name>
    <dbReference type="NCBI Taxonomy" id="391735"/>
    <lineage>
        <taxon>Bacteria</taxon>
        <taxon>Pseudomonadati</taxon>
        <taxon>Pseudomonadota</taxon>
        <taxon>Betaproteobacteria</taxon>
        <taxon>Burkholderiales</taxon>
        <taxon>Comamonadaceae</taxon>
        <taxon>Verminephrobacter</taxon>
    </lineage>
</organism>
<name>A1WKP4_VEREI</name>
<dbReference type="InterPro" id="IPR005119">
    <property type="entry name" value="LysR_subst-bd"/>
</dbReference>
<dbReference type="PROSITE" id="PS50931">
    <property type="entry name" value="HTH_LYSR"/>
    <property type="match status" value="1"/>
</dbReference>
<dbReference type="GO" id="GO:0006351">
    <property type="term" value="P:DNA-templated transcription"/>
    <property type="evidence" value="ECO:0007669"/>
    <property type="project" value="TreeGrafter"/>
</dbReference>
<evidence type="ECO:0000313" key="7">
    <source>
        <dbReference type="EMBL" id="ABM58201.1"/>
    </source>
</evidence>
<keyword evidence="2" id="KW-0805">Transcription regulation</keyword>
<protein>
    <submittedName>
        <fullName evidence="7">Transcriptional regulator, LysR family</fullName>
    </submittedName>
</protein>
<feature type="region of interest" description="Disordered" evidence="5">
    <location>
        <begin position="297"/>
        <end position="318"/>
    </location>
</feature>
<proteinExistence type="inferred from homology"/>
<dbReference type="InterPro" id="IPR058163">
    <property type="entry name" value="LysR-type_TF_proteobact-type"/>
</dbReference>
<dbReference type="Gene3D" id="3.40.190.10">
    <property type="entry name" value="Periplasmic binding protein-like II"/>
    <property type="match status" value="2"/>
</dbReference>
<dbReference type="Gene3D" id="1.10.10.10">
    <property type="entry name" value="Winged helix-like DNA-binding domain superfamily/Winged helix DNA-binding domain"/>
    <property type="match status" value="1"/>
</dbReference>
<evidence type="ECO:0000256" key="2">
    <source>
        <dbReference type="ARBA" id="ARBA00023015"/>
    </source>
</evidence>
<dbReference type="PRINTS" id="PR00039">
    <property type="entry name" value="HTHLYSR"/>
</dbReference>
<dbReference type="CDD" id="cd08432">
    <property type="entry name" value="PBP2_GcdR_TrpI_HvrB_AmpR_like"/>
    <property type="match status" value="1"/>
</dbReference>
<dbReference type="SUPFAM" id="SSF46785">
    <property type="entry name" value="Winged helix' DNA-binding domain"/>
    <property type="match status" value="1"/>
</dbReference>
<feature type="compositionally biased region" description="Low complexity" evidence="5">
    <location>
        <begin position="297"/>
        <end position="306"/>
    </location>
</feature>
<dbReference type="Pfam" id="PF00126">
    <property type="entry name" value="HTH_1"/>
    <property type="match status" value="1"/>
</dbReference>
<evidence type="ECO:0000256" key="1">
    <source>
        <dbReference type="ARBA" id="ARBA00009437"/>
    </source>
</evidence>
<dbReference type="FunFam" id="1.10.10.10:FF:000038">
    <property type="entry name" value="Glycine cleavage system transcriptional activator"/>
    <property type="match status" value="1"/>
</dbReference>